<dbReference type="PRINTS" id="PR00260">
    <property type="entry name" value="CHEMTRNSDUCR"/>
</dbReference>
<sequence length="547" mass="59428">MRIQNMKIRTKVLLVPLLIVLVSNILIASVTTYVARGYLLNQMQEDGGAFAQSTLDNLKFMNFYSDSQVNHYLSGVTMSDSVVYAAVIDSDNNVVYHSDASKSNTQENDPNLTALIATGESGGVESYYAVENINVYTVSIPYDHSSNRFFIIGLSMANVYKSVSTLITVSVTITSIILAIAFVVLLIISRHITKPINELSTVCSHVSSGDLSIDVPQYGNDEIGKMAAGFKVMRDNIRDMVGSIQDISNMVKTTSSQISDSASQLTETSEHIASASSSLAEGSEKQVHYMEDIMENSSSIGENVDGLDNNLSELMDSSQDMSVDVSNVLESMKSMELQMDTIAQSTEESMHIIKDMDSISSQIGKIVGVINSIANQTNLLALNAAIESARAGEAGRGFAVVADEIRKLAQQSIDSASDISKLIVNTQETILKSRESIEKGKDESSKGKDVLKDVQSSIENVQLSFDTSNNKLMDVKESLNLLNESKENIIGNLNQINAIISDYAASSEEVSASTEEQSASMEQMSALAEELFQKSQELDTNISRFSL</sequence>
<accession>A0ABS4KJD4</accession>
<dbReference type="CDD" id="cd18774">
    <property type="entry name" value="PDC2_HK_sensor"/>
    <property type="match status" value="1"/>
</dbReference>
<gene>
    <name evidence="7" type="ORF">J2Z35_001130</name>
</gene>
<name>A0ABS4KJD4_9FIRM</name>
<keyword evidence="4" id="KW-0472">Membrane</keyword>
<protein>
    <submittedName>
        <fullName evidence="7">Methyl-accepting chemotaxis protein</fullName>
    </submittedName>
</protein>
<dbReference type="Gene3D" id="6.10.340.10">
    <property type="match status" value="1"/>
</dbReference>
<comment type="similarity">
    <text evidence="2">Belongs to the methyl-accepting chemotaxis (MCP) protein family.</text>
</comment>
<keyword evidence="8" id="KW-1185">Reference proteome</keyword>
<dbReference type="EMBL" id="JAGGLI010000010">
    <property type="protein sequence ID" value="MBP2027336.1"/>
    <property type="molecule type" value="Genomic_DNA"/>
</dbReference>
<dbReference type="PANTHER" id="PTHR32089">
    <property type="entry name" value="METHYL-ACCEPTING CHEMOTAXIS PROTEIN MCPB"/>
    <property type="match status" value="1"/>
</dbReference>
<dbReference type="PROSITE" id="PS50111">
    <property type="entry name" value="CHEMOTAXIS_TRANSDUC_2"/>
    <property type="match status" value="1"/>
</dbReference>
<evidence type="ECO:0000256" key="3">
    <source>
        <dbReference type="PROSITE-ProRule" id="PRU00284"/>
    </source>
</evidence>
<dbReference type="Gene3D" id="1.10.287.950">
    <property type="entry name" value="Methyl-accepting chemotaxis protein"/>
    <property type="match status" value="1"/>
</dbReference>
<comment type="caution">
    <text evidence="7">The sequence shown here is derived from an EMBL/GenBank/DDBJ whole genome shotgun (WGS) entry which is preliminary data.</text>
</comment>
<dbReference type="RefSeq" id="WP_209660340.1">
    <property type="nucleotide sequence ID" value="NZ_JAGGLI010000010.1"/>
</dbReference>
<proteinExistence type="inferred from homology"/>
<dbReference type="Pfam" id="PF00672">
    <property type="entry name" value="HAMP"/>
    <property type="match status" value="1"/>
</dbReference>
<dbReference type="CDD" id="cd06225">
    <property type="entry name" value="HAMP"/>
    <property type="match status" value="1"/>
</dbReference>
<feature type="domain" description="Methyl-accepting transducer" evidence="5">
    <location>
        <begin position="261"/>
        <end position="518"/>
    </location>
</feature>
<evidence type="ECO:0000313" key="8">
    <source>
        <dbReference type="Proteomes" id="UP001314903"/>
    </source>
</evidence>
<organism evidence="7 8">
    <name type="scientific">Acetoanaerobium pronyense</name>
    <dbReference type="NCBI Taxonomy" id="1482736"/>
    <lineage>
        <taxon>Bacteria</taxon>
        <taxon>Bacillati</taxon>
        <taxon>Bacillota</taxon>
        <taxon>Clostridia</taxon>
        <taxon>Peptostreptococcales</taxon>
        <taxon>Filifactoraceae</taxon>
        <taxon>Acetoanaerobium</taxon>
    </lineage>
</organism>
<feature type="transmembrane region" description="Helical" evidence="4">
    <location>
        <begin position="166"/>
        <end position="188"/>
    </location>
</feature>
<feature type="domain" description="HAMP" evidence="6">
    <location>
        <begin position="190"/>
        <end position="242"/>
    </location>
</feature>
<evidence type="ECO:0000313" key="7">
    <source>
        <dbReference type="EMBL" id="MBP2027336.1"/>
    </source>
</evidence>
<dbReference type="SMART" id="SM00283">
    <property type="entry name" value="MA"/>
    <property type="match status" value="1"/>
</dbReference>
<dbReference type="InterPro" id="IPR003660">
    <property type="entry name" value="HAMP_dom"/>
</dbReference>
<evidence type="ECO:0000259" key="6">
    <source>
        <dbReference type="PROSITE" id="PS50885"/>
    </source>
</evidence>
<evidence type="ECO:0000256" key="1">
    <source>
        <dbReference type="ARBA" id="ARBA00023224"/>
    </source>
</evidence>
<dbReference type="SMART" id="SM00304">
    <property type="entry name" value="HAMP"/>
    <property type="match status" value="1"/>
</dbReference>
<keyword evidence="1 3" id="KW-0807">Transducer</keyword>
<dbReference type="Pfam" id="PF00015">
    <property type="entry name" value="MCPsignal"/>
    <property type="match status" value="1"/>
</dbReference>
<reference evidence="7 8" key="1">
    <citation type="submission" date="2021-03" db="EMBL/GenBank/DDBJ databases">
        <title>Genomic Encyclopedia of Type Strains, Phase IV (KMG-IV): sequencing the most valuable type-strain genomes for metagenomic binning, comparative biology and taxonomic classification.</title>
        <authorList>
            <person name="Goeker M."/>
        </authorList>
    </citation>
    <scope>NUCLEOTIDE SEQUENCE [LARGE SCALE GENOMIC DNA]</scope>
    <source>
        <strain evidence="7 8">DSM 27512</strain>
    </source>
</reference>
<keyword evidence="4" id="KW-0812">Transmembrane</keyword>
<dbReference type="InterPro" id="IPR004090">
    <property type="entry name" value="Chemotax_Me-accpt_rcpt"/>
</dbReference>
<keyword evidence="4" id="KW-1133">Transmembrane helix</keyword>
<dbReference type="InterPro" id="IPR004089">
    <property type="entry name" value="MCPsignal_dom"/>
</dbReference>
<dbReference type="SUPFAM" id="SSF58104">
    <property type="entry name" value="Methyl-accepting chemotaxis protein (MCP) signaling domain"/>
    <property type="match status" value="1"/>
</dbReference>
<evidence type="ECO:0000256" key="4">
    <source>
        <dbReference type="SAM" id="Phobius"/>
    </source>
</evidence>
<evidence type="ECO:0000259" key="5">
    <source>
        <dbReference type="PROSITE" id="PS50111"/>
    </source>
</evidence>
<dbReference type="Proteomes" id="UP001314903">
    <property type="component" value="Unassembled WGS sequence"/>
</dbReference>
<dbReference type="PANTHER" id="PTHR32089:SF112">
    <property type="entry name" value="LYSOZYME-LIKE PROTEIN-RELATED"/>
    <property type="match status" value="1"/>
</dbReference>
<feature type="transmembrane region" description="Helical" evidence="4">
    <location>
        <begin position="12"/>
        <end position="35"/>
    </location>
</feature>
<dbReference type="PROSITE" id="PS50885">
    <property type="entry name" value="HAMP"/>
    <property type="match status" value="1"/>
</dbReference>
<evidence type="ECO:0000256" key="2">
    <source>
        <dbReference type="ARBA" id="ARBA00029447"/>
    </source>
</evidence>